<dbReference type="InParanoid" id="H6BWP1"/>
<evidence type="ECO:0000256" key="1">
    <source>
        <dbReference type="ARBA" id="ARBA00004370"/>
    </source>
</evidence>
<feature type="region of interest" description="Disordered" evidence="4">
    <location>
        <begin position="197"/>
        <end position="254"/>
    </location>
</feature>
<keyword evidence="2 5" id="KW-0472">Membrane</keyword>
<evidence type="ECO:0000313" key="6">
    <source>
        <dbReference type="EMBL" id="EHY56102.1"/>
    </source>
</evidence>
<name>H6BWP1_EXODN</name>
<evidence type="ECO:0008006" key="8">
    <source>
        <dbReference type="Google" id="ProtNLM"/>
    </source>
</evidence>
<organism evidence="6 7">
    <name type="scientific">Exophiala dermatitidis (strain ATCC 34100 / CBS 525.76 / NIH/UT8656)</name>
    <name type="common">Black yeast</name>
    <name type="synonym">Wangiella dermatitidis</name>
    <dbReference type="NCBI Taxonomy" id="858893"/>
    <lineage>
        <taxon>Eukaryota</taxon>
        <taxon>Fungi</taxon>
        <taxon>Dikarya</taxon>
        <taxon>Ascomycota</taxon>
        <taxon>Pezizomycotina</taxon>
        <taxon>Eurotiomycetes</taxon>
        <taxon>Chaetothyriomycetidae</taxon>
        <taxon>Chaetothyriales</taxon>
        <taxon>Herpotrichiellaceae</taxon>
        <taxon>Exophiala</taxon>
    </lineage>
</organism>
<dbReference type="eggNOG" id="ENOG502SXHK">
    <property type="taxonomic scope" value="Eukaryota"/>
</dbReference>
<evidence type="ECO:0000256" key="2">
    <source>
        <dbReference type="ARBA" id="ARBA00023136"/>
    </source>
</evidence>
<keyword evidence="3" id="KW-0325">Glycoprotein</keyword>
<evidence type="ECO:0000256" key="5">
    <source>
        <dbReference type="SAM" id="Phobius"/>
    </source>
</evidence>
<dbReference type="Proteomes" id="UP000007304">
    <property type="component" value="Unassembled WGS sequence"/>
</dbReference>
<dbReference type="InterPro" id="IPR002165">
    <property type="entry name" value="Plexin_repeat"/>
</dbReference>
<dbReference type="HOGENOM" id="CLU_094690_0_0_1"/>
<feature type="compositionally biased region" description="Low complexity" evidence="4">
    <location>
        <begin position="228"/>
        <end position="241"/>
    </location>
</feature>
<dbReference type="GeneID" id="20308841"/>
<dbReference type="RefSeq" id="XP_009156563.1">
    <property type="nucleotide sequence ID" value="XM_009158315.1"/>
</dbReference>
<proteinExistence type="predicted"/>
<dbReference type="VEuPathDB" id="FungiDB:HMPREF1120_04202"/>
<evidence type="ECO:0000313" key="7">
    <source>
        <dbReference type="Proteomes" id="UP000007304"/>
    </source>
</evidence>
<sequence length="254" mass="28484">MTTIHQNHNSTHTNSDLNLAKLNLSNYTLPPNIANLLNLTTESNTTSNTHHEFPSIIFDDTSNSDDLDLFLHCWMRPSCPSCLSPTNPYPCSWCETSQTCVPNTIYPYPFGILSPIKSSTICPLGWRERWEMRARPFSCRCSSMTFISVVVAVLVTLGCVLGICMAVKLGRWVRRKVESRSTNRRILVVQPVIVPCDPDPRPRPHSQMDVERERGGLGQQHQRARCPSTRSTTATSTSRTSVQAAVDERTPLLV</sequence>
<protein>
    <recommendedName>
        <fullName evidence="8">PSI domain-containing protein</fullName>
    </recommendedName>
</protein>
<dbReference type="AlphaFoldDB" id="H6BWP1"/>
<evidence type="ECO:0000256" key="3">
    <source>
        <dbReference type="ARBA" id="ARBA00023180"/>
    </source>
</evidence>
<evidence type="ECO:0000256" key="4">
    <source>
        <dbReference type="SAM" id="MobiDB-lite"/>
    </source>
</evidence>
<feature type="transmembrane region" description="Helical" evidence="5">
    <location>
        <begin position="144"/>
        <end position="167"/>
    </location>
</feature>
<accession>H6BWP1</accession>
<comment type="subcellular location">
    <subcellularLocation>
        <location evidence="1">Membrane</location>
    </subcellularLocation>
</comment>
<dbReference type="OrthoDB" id="5427091at2759"/>
<feature type="compositionally biased region" description="Basic and acidic residues" evidence="4">
    <location>
        <begin position="198"/>
        <end position="215"/>
    </location>
</feature>
<dbReference type="STRING" id="858893.H6BWP1"/>
<keyword evidence="7" id="KW-1185">Reference proteome</keyword>
<keyword evidence="5" id="KW-1133">Transmembrane helix</keyword>
<dbReference type="Pfam" id="PF01437">
    <property type="entry name" value="PSI"/>
    <property type="match status" value="1"/>
</dbReference>
<dbReference type="EMBL" id="JH226132">
    <property type="protein sequence ID" value="EHY56102.1"/>
    <property type="molecule type" value="Genomic_DNA"/>
</dbReference>
<reference evidence="6" key="1">
    <citation type="submission" date="2011-07" db="EMBL/GenBank/DDBJ databases">
        <title>The Genome Sequence of Exophiala (Wangiella) dermatitidis NIH/UT8656.</title>
        <authorList>
            <consortium name="The Broad Institute Genome Sequencing Platform"/>
            <person name="Cuomo C."/>
            <person name="Wang Z."/>
            <person name="Hunicke-Smith S."/>
            <person name="Szanislo P.J."/>
            <person name="Earl A."/>
            <person name="Young S.K."/>
            <person name="Zeng Q."/>
            <person name="Gargeya S."/>
            <person name="Fitzgerald M."/>
            <person name="Haas B."/>
            <person name="Abouelleil A."/>
            <person name="Alvarado L."/>
            <person name="Arachchi H.M."/>
            <person name="Berlin A."/>
            <person name="Brown A."/>
            <person name="Chapman S.B."/>
            <person name="Chen Z."/>
            <person name="Dunbar C."/>
            <person name="Freedman E."/>
            <person name="Gearin G."/>
            <person name="Gellesch M."/>
            <person name="Goldberg J."/>
            <person name="Griggs A."/>
            <person name="Gujja S."/>
            <person name="Heiman D."/>
            <person name="Howarth C."/>
            <person name="Larson L."/>
            <person name="Lui A."/>
            <person name="MacDonald P.J.P."/>
            <person name="Montmayeur A."/>
            <person name="Murphy C."/>
            <person name="Neiman D."/>
            <person name="Pearson M."/>
            <person name="Priest M."/>
            <person name="Roberts A."/>
            <person name="Saif S."/>
            <person name="Shea T."/>
            <person name="Shenoy N."/>
            <person name="Sisk P."/>
            <person name="Stolte C."/>
            <person name="Sykes S."/>
            <person name="Wortman J."/>
            <person name="Nusbaum C."/>
            <person name="Birren B."/>
        </authorList>
    </citation>
    <scope>NUCLEOTIDE SEQUENCE</scope>
    <source>
        <strain evidence="6">NIH/UT8656</strain>
    </source>
</reference>
<dbReference type="GO" id="GO:0016020">
    <property type="term" value="C:membrane"/>
    <property type="evidence" value="ECO:0007669"/>
    <property type="project" value="UniProtKB-SubCell"/>
</dbReference>
<gene>
    <name evidence="6" type="ORF">HMPREF1120_04202</name>
</gene>
<keyword evidence="5" id="KW-0812">Transmembrane</keyword>